<dbReference type="Proteomes" id="UP000054532">
    <property type="component" value="Unassembled WGS sequence"/>
</dbReference>
<accession>W2N480</accession>
<dbReference type="EMBL" id="KI693770">
    <property type="protein sequence ID" value="ETM42693.1"/>
    <property type="molecule type" value="Genomic_DNA"/>
</dbReference>
<sequence length="32" mass="3903">MRASLSKSLYPNWWPMLMHMVTWTFSSRRPCT</sequence>
<gene>
    <name evidence="1" type="ORF">L914_11710</name>
</gene>
<organism evidence="1">
    <name type="scientific">Phytophthora nicotianae</name>
    <name type="common">Potato buckeye rot agent</name>
    <name type="synonym">Phytophthora parasitica</name>
    <dbReference type="NCBI Taxonomy" id="4792"/>
    <lineage>
        <taxon>Eukaryota</taxon>
        <taxon>Sar</taxon>
        <taxon>Stramenopiles</taxon>
        <taxon>Oomycota</taxon>
        <taxon>Peronosporomycetes</taxon>
        <taxon>Peronosporales</taxon>
        <taxon>Peronosporaceae</taxon>
        <taxon>Phytophthora</taxon>
    </lineage>
</organism>
<protein>
    <submittedName>
        <fullName evidence="1">Uncharacterized protein</fullName>
    </submittedName>
</protein>
<name>W2N480_PHYNI</name>
<proteinExistence type="predicted"/>
<evidence type="ECO:0000313" key="1">
    <source>
        <dbReference type="EMBL" id="ETM42693.1"/>
    </source>
</evidence>
<dbReference type="AlphaFoldDB" id="W2N480"/>
<reference evidence="1" key="1">
    <citation type="submission" date="2013-11" db="EMBL/GenBank/DDBJ databases">
        <title>The Genome Sequence of Phytophthora parasitica IAC_01/95.</title>
        <authorList>
            <consortium name="The Broad Institute Genomics Platform"/>
            <person name="Russ C."/>
            <person name="Tyler B."/>
            <person name="Panabieres F."/>
            <person name="Shan W."/>
            <person name="Tripathy S."/>
            <person name="Grunwald N."/>
            <person name="Machado M."/>
            <person name="Johnson C.S."/>
            <person name="Arredondo F."/>
            <person name="Hong C."/>
            <person name="Coffey M."/>
            <person name="Young S.K."/>
            <person name="Zeng Q."/>
            <person name="Gargeya S."/>
            <person name="Fitzgerald M."/>
            <person name="Abouelleil A."/>
            <person name="Alvarado L."/>
            <person name="Chapman S.B."/>
            <person name="Gainer-Dewar J."/>
            <person name="Goldberg J."/>
            <person name="Griggs A."/>
            <person name="Gujja S."/>
            <person name="Hansen M."/>
            <person name="Howarth C."/>
            <person name="Imamovic A."/>
            <person name="Ireland A."/>
            <person name="Larimer J."/>
            <person name="McCowan C."/>
            <person name="Murphy C."/>
            <person name="Pearson M."/>
            <person name="Poon T.W."/>
            <person name="Priest M."/>
            <person name="Roberts A."/>
            <person name="Saif S."/>
            <person name="Shea T."/>
            <person name="Sykes S."/>
            <person name="Wortman J."/>
            <person name="Nusbaum C."/>
            <person name="Birren B."/>
        </authorList>
    </citation>
    <scope>NUCLEOTIDE SEQUENCE [LARGE SCALE GENOMIC DNA]</scope>
    <source>
        <strain evidence="1">IAC_01/95</strain>
    </source>
</reference>